<dbReference type="Proteomes" id="UP000521943">
    <property type="component" value="Unassembled WGS sequence"/>
</dbReference>
<proteinExistence type="predicted"/>
<dbReference type="OrthoDB" id="9991317at2759"/>
<gene>
    <name evidence="2" type="ORF">DFP72DRAFT_827303</name>
</gene>
<feature type="domain" description="CHAT" evidence="1">
    <location>
        <begin position="17"/>
        <end position="78"/>
    </location>
</feature>
<sequence>MQRRLPLPPRLGTILQSGLKEADLAFLSACQTSTAEKKLADEVVHLAVGMLAAGCRRVVGTMWSIRDDAAQDLSTAFHM</sequence>
<evidence type="ECO:0000313" key="2">
    <source>
        <dbReference type="EMBL" id="KAF6743685.1"/>
    </source>
</evidence>
<evidence type="ECO:0000259" key="1">
    <source>
        <dbReference type="Pfam" id="PF12770"/>
    </source>
</evidence>
<accession>A0A8H6HAW6</accession>
<name>A0A8H6HAW6_9AGAR</name>
<dbReference type="EMBL" id="JACGCI010000138">
    <property type="protein sequence ID" value="KAF6743685.1"/>
    <property type="molecule type" value="Genomic_DNA"/>
</dbReference>
<dbReference type="InterPro" id="IPR024983">
    <property type="entry name" value="CHAT_dom"/>
</dbReference>
<dbReference type="Pfam" id="PF12770">
    <property type="entry name" value="CHAT"/>
    <property type="match status" value="1"/>
</dbReference>
<organism evidence="2 3">
    <name type="scientific">Ephemerocybe angulata</name>
    <dbReference type="NCBI Taxonomy" id="980116"/>
    <lineage>
        <taxon>Eukaryota</taxon>
        <taxon>Fungi</taxon>
        <taxon>Dikarya</taxon>
        <taxon>Basidiomycota</taxon>
        <taxon>Agaricomycotina</taxon>
        <taxon>Agaricomycetes</taxon>
        <taxon>Agaricomycetidae</taxon>
        <taxon>Agaricales</taxon>
        <taxon>Agaricineae</taxon>
        <taxon>Psathyrellaceae</taxon>
        <taxon>Ephemerocybe</taxon>
    </lineage>
</organism>
<evidence type="ECO:0000313" key="3">
    <source>
        <dbReference type="Proteomes" id="UP000521943"/>
    </source>
</evidence>
<dbReference type="AlphaFoldDB" id="A0A8H6HAW6"/>
<keyword evidence="3" id="KW-1185">Reference proteome</keyword>
<reference evidence="2 3" key="1">
    <citation type="submission" date="2020-07" db="EMBL/GenBank/DDBJ databases">
        <title>Comparative genomics of pyrophilous fungi reveals a link between fire events and developmental genes.</title>
        <authorList>
            <consortium name="DOE Joint Genome Institute"/>
            <person name="Steindorff A.S."/>
            <person name="Carver A."/>
            <person name="Calhoun S."/>
            <person name="Stillman K."/>
            <person name="Liu H."/>
            <person name="Lipzen A."/>
            <person name="Pangilinan J."/>
            <person name="Labutti K."/>
            <person name="Bruns T.D."/>
            <person name="Grigoriev I.V."/>
        </authorList>
    </citation>
    <scope>NUCLEOTIDE SEQUENCE [LARGE SCALE GENOMIC DNA]</scope>
    <source>
        <strain evidence="2 3">CBS 144469</strain>
    </source>
</reference>
<protein>
    <recommendedName>
        <fullName evidence="1">CHAT domain-containing protein</fullName>
    </recommendedName>
</protein>
<comment type="caution">
    <text evidence="2">The sequence shown here is derived from an EMBL/GenBank/DDBJ whole genome shotgun (WGS) entry which is preliminary data.</text>
</comment>